<reference evidence="2" key="1">
    <citation type="submission" date="2015-06" db="UniProtKB">
        <authorList>
            <consortium name="EnsemblPlants"/>
        </authorList>
    </citation>
    <scope>IDENTIFICATION</scope>
</reference>
<feature type="compositionally biased region" description="Basic and acidic residues" evidence="1">
    <location>
        <begin position="317"/>
        <end position="335"/>
    </location>
</feature>
<evidence type="ECO:0000256" key="1">
    <source>
        <dbReference type="SAM" id="MobiDB-lite"/>
    </source>
</evidence>
<sequence length="453" mass="49452">MANGALTKKQQCVQTTKSRLMFKLKGIIKTIPHSNHWNFATSVSAIMTTARLNCHLSDYPLFCFMFLQKSLHMNSKLQLSDILQFDASMWPTNVWSIHMPRGVHLLLQRSPHVLAFRHPSLPTKPLHQHAISHTISLKTLLLSQNPQLVCIRSPPSFTKCLQDRVTRYGIWYNPLLNHPSHQPAHIIQLPCLHQAIQNRYASRDTQSSNRQADPKLQHLMSNLKPFLVPSFSEEPAHKSIEAHTSRCTAPALHLLEPPHGGINAFHAAGAVDEYVEGVGIRCDAVDTGHLAVEADGVVVAVETGESVENDVVELGGEGRVRGAPEGREGFGRRGDVAGGGEGEDGLAEGREEIGAGEDGVVGAGAGAGEDELEEAPQRGEAAGGREARGEEAREAVVGAEGRGGVGGREEEMEVERREAREVRLGIWLEVLSCLENHHATKNLEAMTPIDRPD</sequence>
<feature type="compositionally biased region" description="Gly residues" evidence="1">
    <location>
        <begin position="356"/>
        <end position="367"/>
    </location>
</feature>
<protein>
    <submittedName>
        <fullName evidence="2">Uncharacterized protein</fullName>
    </submittedName>
</protein>
<organism evidence="2">
    <name type="scientific">Aegilops tauschii</name>
    <name type="common">Tausch's goatgrass</name>
    <name type="synonym">Aegilops squarrosa</name>
    <dbReference type="NCBI Taxonomy" id="37682"/>
    <lineage>
        <taxon>Eukaryota</taxon>
        <taxon>Viridiplantae</taxon>
        <taxon>Streptophyta</taxon>
        <taxon>Embryophyta</taxon>
        <taxon>Tracheophyta</taxon>
        <taxon>Spermatophyta</taxon>
        <taxon>Magnoliopsida</taxon>
        <taxon>Liliopsida</taxon>
        <taxon>Poales</taxon>
        <taxon>Poaceae</taxon>
        <taxon>BOP clade</taxon>
        <taxon>Pooideae</taxon>
        <taxon>Triticodae</taxon>
        <taxon>Triticeae</taxon>
        <taxon>Triticinae</taxon>
        <taxon>Aegilops</taxon>
    </lineage>
</organism>
<proteinExistence type="predicted"/>
<dbReference type="AlphaFoldDB" id="M8BP89"/>
<feature type="region of interest" description="Disordered" evidence="1">
    <location>
        <begin position="317"/>
        <end position="412"/>
    </location>
</feature>
<feature type="compositionally biased region" description="Basic and acidic residues" evidence="1">
    <location>
        <begin position="383"/>
        <end position="394"/>
    </location>
</feature>
<evidence type="ECO:0000313" key="2">
    <source>
        <dbReference type="EnsemblPlants" id="EMT04767"/>
    </source>
</evidence>
<name>M8BP89_AEGTA</name>
<dbReference type="EnsemblPlants" id="EMT04767">
    <property type="protein sequence ID" value="EMT04767"/>
    <property type="gene ID" value="F775_08408"/>
</dbReference>
<accession>M8BP89</accession>